<name>A0ABN1MUG8_9FLAO</name>
<comment type="caution">
    <text evidence="2">The sequence shown here is derived from an EMBL/GenBank/DDBJ whole genome shotgun (WGS) entry which is preliminary data.</text>
</comment>
<dbReference type="EMBL" id="BAAAFH010000025">
    <property type="protein sequence ID" value="GAA0877010.1"/>
    <property type="molecule type" value="Genomic_DNA"/>
</dbReference>
<accession>A0ABN1MUG8</accession>
<feature type="region of interest" description="Disordered" evidence="1">
    <location>
        <begin position="22"/>
        <end position="46"/>
    </location>
</feature>
<dbReference type="Proteomes" id="UP001501126">
    <property type="component" value="Unassembled WGS sequence"/>
</dbReference>
<keyword evidence="3" id="KW-1185">Reference proteome</keyword>
<dbReference type="RefSeq" id="WP_343791067.1">
    <property type="nucleotide sequence ID" value="NZ_BAAAFH010000025.1"/>
</dbReference>
<sequence length="46" mass="5032">MQSNGSTCIKCVDGKLPKLKEDKKGNLKTEGGTTIKIKKNENMPKP</sequence>
<reference evidence="2 3" key="1">
    <citation type="journal article" date="2019" name="Int. J. Syst. Evol. Microbiol.">
        <title>The Global Catalogue of Microorganisms (GCM) 10K type strain sequencing project: providing services to taxonomists for standard genome sequencing and annotation.</title>
        <authorList>
            <consortium name="The Broad Institute Genomics Platform"/>
            <consortium name="The Broad Institute Genome Sequencing Center for Infectious Disease"/>
            <person name="Wu L."/>
            <person name="Ma J."/>
        </authorList>
    </citation>
    <scope>NUCLEOTIDE SEQUENCE [LARGE SCALE GENOMIC DNA]</scope>
    <source>
        <strain evidence="2 3">JCM 16083</strain>
    </source>
</reference>
<organism evidence="2 3">
    <name type="scientific">Wandonia haliotis</name>
    <dbReference type="NCBI Taxonomy" id="574963"/>
    <lineage>
        <taxon>Bacteria</taxon>
        <taxon>Pseudomonadati</taxon>
        <taxon>Bacteroidota</taxon>
        <taxon>Flavobacteriia</taxon>
        <taxon>Flavobacteriales</taxon>
        <taxon>Crocinitomicaceae</taxon>
        <taxon>Wandonia</taxon>
    </lineage>
</organism>
<protein>
    <submittedName>
        <fullName evidence="2">Uncharacterized protein</fullName>
    </submittedName>
</protein>
<evidence type="ECO:0000313" key="2">
    <source>
        <dbReference type="EMBL" id="GAA0877010.1"/>
    </source>
</evidence>
<proteinExistence type="predicted"/>
<evidence type="ECO:0000313" key="3">
    <source>
        <dbReference type="Proteomes" id="UP001501126"/>
    </source>
</evidence>
<evidence type="ECO:0000256" key="1">
    <source>
        <dbReference type="SAM" id="MobiDB-lite"/>
    </source>
</evidence>
<gene>
    <name evidence="2" type="ORF">GCM10009118_34200</name>
</gene>